<dbReference type="Proteomes" id="UP000029801">
    <property type="component" value="Chromosome"/>
</dbReference>
<evidence type="ECO:0000313" key="1">
    <source>
        <dbReference type="EMBL" id="KGH43310.1"/>
    </source>
</evidence>
<accession>A0AAW3FQD4</accession>
<sequence length="58" mass="6847">MVKIVKFLSHKYTNWPYFATMVVLSIMRGGEQLSFTSIGILQLLTIGTRSCWFFYCRY</sequence>
<proteinExistence type="predicted"/>
<dbReference type="AlphaFoldDB" id="A0AAW3FQD4"/>
<evidence type="ECO:0000313" key="2">
    <source>
        <dbReference type="Proteomes" id="UP000029801"/>
    </source>
</evidence>
<dbReference type="EMBL" id="AXZV01000008">
    <property type="protein sequence ID" value="KGH43310.1"/>
    <property type="molecule type" value="Genomic_DNA"/>
</dbReference>
<comment type="caution">
    <text evidence="1">The sequence shown here is derived from an EMBL/GenBank/DDBJ whole genome shotgun (WGS) entry which is preliminary data.</text>
</comment>
<name>A0AAW3FQD4_LACPN</name>
<organism evidence="1 2">
    <name type="scientific">Lactiplantibacillus plantarum CMPG5300</name>
    <dbReference type="NCBI Taxonomy" id="1304889"/>
    <lineage>
        <taxon>Bacteria</taxon>
        <taxon>Bacillati</taxon>
        <taxon>Bacillota</taxon>
        <taxon>Bacilli</taxon>
        <taxon>Lactobacillales</taxon>
        <taxon>Lactobacillaceae</taxon>
        <taxon>Lactiplantibacillus</taxon>
    </lineage>
</organism>
<protein>
    <submittedName>
        <fullName evidence="1">Peptide pheromone</fullName>
    </submittedName>
</protein>
<gene>
    <name evidence="1" type="primary">pltA</name>
    <name evidence="1" type="ORF">CMPG5300_1109</name>
</gene>
<reference evidence="1 2" key="1">
    <citation type="journal article" date="2014" name="Genome Announc.">
        <title>Draft Genome Sequence of Lactobacillus plantarum CMPG5300, a Human Vaginal Isolate.</title>
        <authorList>
            <person name="Malik S."/>
            <person name="Siezen R.J."/>
            <person name="Renckens B."/>
            <person name="Vaneechoutte M."/>
            <person name="Vanderleyden J."/>
            <person name="Lebeer S."/>
        </authorList>
    </citation>
    <scope>NUCLEOTIDE SEQUENCE [LARGE SCALE GENOMIC DNA]</scope>
    <source>
        <strain evidence="1 2">CMPG5300</strain>
    </source>
</reference>